<dbReference type="CDD" id="cd02440">
    <property type="entry name" value="AdoMet_MTases"/>
    <property type="match status" value="1"/>
</dbReference>
<dbReference type="InterPro" id="IPR029063">
    <property type="entry name" value="SAM-dependent_MTases_sf"/>
</dbReference>
<keyword evidence="3" id="KW-0808">Transferase</keyword>
<dbReference type="InterPro" id="IPR051052">
    <property type="entry name" value="Diverse_substrate_MTase"/>
</dbReference>
<dbReference type="Gene3D" id="3.40.50.150">
    <property type="entry name" value="Vaccinia Virus protein VP39"/>
    <property type="match status" value="1"/>
</dbReference>
<keyword evidence="7" id="KW-1185">Reference proteome</keyword>
<reference evidence="7" key="1">
    <citation type="journal article" date="2019" name="Int. J. Syst. Evol. Microbiol.">
        <title>The Global Catalogue of Microorganisms (GCM) 10K type strain sequencing project: providing services to taxonomists for standard genome sequencing and annotation.</title>
        <authorList>
            <consortium name="The Broad Institute Genomics Platform"/>
            <consortium name="The Broad Institute Genome Sequencing Center for Infectious Disease"/>
            <person name="Wu L."/>
            <person name="Ma J."/>
        </authorList>
    </citation>
    <scope>NUCLEOTIDE SEQUENCE [LARGE SCALE GENOMIC DNA]</scope>
    <source>
        <strain evidence="7">TBRC 7912</strain>
    </source>
</reference>
<dbReference type="RefSeq" id="WP_386191929.1">
    <property type="nucleotide sequence ID" value="NZ_JBHSBC010000022.1"/>
</dbReference>
<dbReference type="Proteomes" id="UP001595698">
    <property type="component" value="Unassembled WGS sequence"/>
</dbReference>
<proteinExistence type="inferred from homology"/>
<organism evidence="6 7">
    <name type="scientific">Streptosporangium jomthongense</name>
    <dbReference type="NCBI Taxonomy" id="1193683"/>
    <lineage>
        <taxon>Bacteria</taxon>
        <taxon>Bacillati</taxon>
        <taxon>Actinomycetota</taxon>
        <taxon>Actinomycetes</taxon>
        <taxon>Streptosporangiales</taxon>
        <taxon>Streptosporangiaceae</taxon>
        <taxon>Streptosporangium</taxon>
    </lineage>
</organism>
<dbReference type="GO" id="GO:0008168">
    <property type="term" value="F:methyltransferase activity"/>
    <property type="evidence" value="ECO:0007669"/>
    <property type="project" value="UniProtKB-KW"/>
</dbReference>
<dbReference type="InterPro" id="IPR013216">
    <property type="entry name" value="Methyltransf_11"/>
</dbReference>
<name>A0ABV8F323_9ACTN</name>
<dbReference type="EMBL" id="JBHSBC010000022">
    <property type="protein sequence ID" value="MFC3983067.1"/>
    <property type="molecule type" value="Genomic_DNA"/>
</dbReference>
<dbReference type="PANTHER" id="PTHR44942:SF4">
    <property type="entry name" value="METHYLTRANSFERASE TYPE 11 DOMAIN-CONTAINING PROTEIN"/>
    <property type="match status" value="1"/>
</dbReference>
<accession>A0ABV8F323</accession>
<dbReference type="PANTHER" id="PTHR44942">
    <property type="entry name" value="METHYLTRANSF_11 DOMAIN-CONTAINING PROTEIN"/>
    <property type="match status" value="1"/>
</dbReference>
<keyword evidence="2 6" id="KW-0489">Methyltransferase</keyword>
<evidence type="ECO:0000259" key="5">
    <source>
        <dbReference type="Pfam" id="PF08241"/>
    </source>
</evidence>
<dbReference type="GO" id="GO:0032259">
    <property type="term" value="P:methylation"/>
    <property type="evidence" value="ECO:0007669"/>
    <property type="project" value="UniProtKB-KW"/>
</dbReference>
<dbReference type="SUPFAM" id="SSF53335">
    <property type="entry name" value="S-adenosyl-L-methionine-dependent methyltransferases"/>
    <property type="match status" value="1"/>
</dbReference>
<feature type="domain" description="Methyltransferase type 11" evidence="5">
    <location>
        <begin position="45"/>
        <end position="138"/>
    </location>
</feature>
<evidence type="ECO:0000256" key="1">
    <source>
        <dbReference type="ARBA" id="ARBA00008361"/>
    </source>
</evidence>
<evidence type="ECO:0000256" key="3">
    <source>
        <dbReference type="ARBA" id="ARBA00022679"/>
    </source>
</evidence>
<evidence type="ECO:0000313" key="6">
    <source>
        <dbReference type="EMBL" id="MFC3983067.1"/>
    </source>
</evidence>
<dbReference type="Pfam" id="PF08241">
    <property type="entry name" value="Methyltransf_11"/>
    <property type="match status" value="1"/>
</dbReference>
<gene>
    <name evidence="6" type="ORF">ACFOYY_23245</name>
</gene>
<comment type="caution">
    <text evidence="6">The sequence shown here is derived from an EMBL/GenBank/DDBJ whole genome shotgun (WGS) entry which is preliminary data.</text>
</comment>
<evidence type="ECO:0000256" key="4">
    <source>
        <dbReference type="SAM" id="MobiDB-lite"/>
    </source>
</evidence>
<sequence length="264" mass="29580">MSRERLRTTFDTVAADYQRARPDYPADLYADLLTMTGIEPPANLLEVGCGPGKATIPLARLGFRITAVELGAALAGEARRELRDFPAVSVVTAPFETWRSRDVAPFDLLYAATAWKWIDPRLKYDRAAALLPSGGHLAVWDAQHAFPEDFDPFFTEIQRVYDEMGEGDGAAWPPPTPEEQPDPTAAEFEDSGQFAVVGTRRHVWARKYTAEEYIALLDTFSGHIAMQASKREHLYGEVRRLLAVRPDGRLTRHWLAVLTVGRRL</sequence>
<comment type="similarity">
    <text evidence="1">Belongs to the methyltransferase superfamily.</text>
</comment>
<feature type="region of interest" description="Disordered" evidence="4">
    <location>
        <begin position="165"/>
        <end position="186"/>
    </location>
</feature>
<evidence type="ECO:0000256" key="2">
    <source>
        <dbReference type="ARBA" id="ARBA00022603"/>
    </source>
</evidence>
<evidence type="ECO:0000313" key="7">
    <source>
        <dbReference type="Proteomes" id="UP001595698"/>
    </source>
</evidence>
<protein>
    <submittedName>
        <fullName evidence="6">Class I SAM-dependent methyltransferase</fullName>
    </submittedName>
</protein>